<dbReference type="SUPFAM" id="SSF55729">
    <property type="entry name" value="Acyl-CoA N-acyltransferases (Nat)"/>
    <property type="match status" value="1"/>
</dbReference>
<proteinExistence type="predicted"/>
<dbReference type="PANTHER" id="PTHR47017:SF1">
    <property type="entry name" value="ACYL-COA"/>
    <property type="match status" value="1"/>
</dbReference>
<dbReference type="Gene3D" id="3.40.630.30">
    <property type="match status" value="1"/>
</dbReference>
<dbReference type="Proteomes" id="UP000231912">
    <property type="component" value="Unassembled WGS sequence"/>
</dbReference>
<dbReference type="InterPro" id="IPR016181">
    <property type="entry name" value="Acyl_CoA_acyltransferase"/>
</dbReference>
<dbReference type="AlphaFoldDB" id="A0A2M9Z6Y8"/>
<keyword evidence="1" id="KW-0808">Transferase</keyword>
<sequence length="392" mass="45575">MPGSLKIRKIHSLQTISPAEWNRLGDPNNPFTDFEFFHSLEKSLCIGGRTSWQPGYWIAEDDLGLHSCIPLFHKFDSYGEYVFDHAWAHFFSQNGLSYYPKGLVAYPFTPVNGKKILRRENVSLDQALDALLPSLLEDSERRNLSSLHFLFLEEDEANALGKRGFSTRITHQFHWKNRGYSGFEDFLNDFRSKKRIQIKKEREVLGKEGIRVLIKEGKEITESDMNRIYGFYTDTYSRKWGSPYLNRKFFQLAREKFADRIVLFLAEKEGETLGGTFNLRKGNKLYGRYWGSAGHYPYLHFECCYYSPIEYSIRNGLDVFEAGAQGEQKFLRGFPAVPTYSSHFIFHPGARNAIERFLESERMQMREMIRETNLSSPLKTEYGAGREGTELL</sequence>
<evidence type="ECO:0000313" key="1">
    <source>
        <dbReference type="EMBL" id="PJZ64154.1"/>
    </source>
</evidence>
<accession>A0A2M9Z6Y8</accession>
<dbReference type="GO" id="GO:0016740">
    <property type="term" value="F:transferase activity"/>
    <property type="evidence" value="ECO:0007669"/>
    <property type="project" value="UniProtKB-KW"/>
</dbReference>
<dbReference type="Pfam" id="PF04339">
    <property type="entry name" value="FemAB_like"/>
    <property type="match status" value="1"/>
</dbReference>
<evidence type="ECO:0000313" key="2">
    <source>
        <dbReference type="Proteomes" id="UP000231912"/>
    </source>
</evidence>
<gene>
    <name evidence="1" type="ORF">CH371_19650</name>
</gene>
<dbReference type="RefSeq" id="WP_100760373.1">
    <property type="nucleotide sequence ID" value="NZ_NPDT01000012.1"/>
</dbReference>
<organism evidence="1 2">
    <name type="scientific">Leptospira wolffii</name>
    <dbReference type="NCBI Taxonomy" id="409998"/>
    <lineage>
        <taxon>Bacteria</taxon>
        <taxon>Pseudomonadati</taxon>
        <taxon>Spirochaetota</taxon>
        <taxon>Spirochaetia</taxon>
        <taxon>Leptospirales</taxon>
        <taxon>Leptospiraceae</taxon>
        <taxon>Leptospira</taxon>
    </lineage>
</organism>
<dbReference type="InterPro" id="IPR007434">
    <property type="entry name" value="FemAB-like"/>
</dbReference>
<protein>
    <submittedName>
        <fullName evidence="1">GNAT family N-acetyltransferase</fullName>
    </submittedName>
</protein>
<reference evidence="1 2" key="1">
    <citation type="submission" date="2017-07" db="EMBL/GenBank/DDBJ databases">
        <title>Leptospira spp. isolated from tropical soils.</title>
        <authorList>
            <person name="Thibeaux R."/>
            <person name="Iraola G."/>
            <person name="Ferres I."/>
            <person name="Bierque E."/>
            <person name="Girault D."/>
            <person name="Soupe-Gilbert M.-E."/>
            <person name="Picardeau M."/>
            <person name="Goarant C."/>
        </authorList>
    </citation>
    <scope>NUCLEOTIDE SEQUENCE [LARGE SCALE GENOMIC DNA]</scope>
    <source>
        <strain evidence="1 2">FH2-C-A2</strain>
    </source>
</reference>
<dbReference type="PANTHER" id="PTHR47017">
    <property type="entry name" value="ACYL-COA"/>
    <property type="match status" value="1"/>
</dbReference>
<comment type="caution">
    <text evidence="1">The sequence shown here is derived from an EMBL/GenBank/DDBJ whole genome shotgun (WGS) entry which is preliminary data.</text>
</comment>
<name>A0A2M9Z6Y8_9LEPT</name>
<dbReference type="EMBL" id="NPDT01000012">
    <property type="protein sequence ID" value="PJZ64154.1"/>
    <property type="molecule type" value="Genomic_DNA"/>
</dbReference>